<feature type="binding site" evidence="10">
    <location>
        <position position="92"/>
    </location>
    <ligand>
        <name>substrate</name>
    </ligand>
</feature>
<comment type="function">
    <text evidence="10">Pyrophosphatase that catalyzes the hydrolysis of nucleoside triphosphates to their monophosphate derivatives, with a high preference for the non-canonical purine nucleotides XTP (xanthosine triphosphate), dITP (deoxyinosine triphosphate) and ITP. Seems to function as a house-cleaning enzyme that removes non-canonical purine nucleotides from the nucleotide pool, thus preventing their incorporation into DNA/RNA and avoiding chromosomal lesions.</text>
</comment>
<evidence type="ECO:0000256" key="3">
    <source>
        <dbReference type="ARBA" id="ARBA00022723"/>
    </source>
</evidence>
<gene>
    <name evidence="12" type="ORF">E3202_04150</name>
</gene>
<organism evidence="12 13">
    <name type="scientific">Oecophyllibacter saccharovorans</name>
    <dbReference type="NCBI Taxonomy" id="2558360"/>
    <lineage>
        <taxon>Bacteria</taxon>
        <taxon>Pseudomonadati</taxon>
        <taxon>Pseudomonadota</taxon>
        <taxon>Alphaproteobacteria</taxon>
        <taxon>Acetobacterales</taxon>
        <taxon>Acetobacteraceae</taxon>
        <taxon>Oecophyllibacter</taxon>
    </lineage>
</organism>
<keyword evidence="6 10" id="KW-0460">Magnesium</keyword>
<evidence type="ECO:0000256" key="6">
    <source>
        <dbReference type="ARBA" id="ARBA00022842"/>
    </source>
</evidence>
<evidence type="ECO:0000256" key="5">
    <source>
        <dbReference type="ARBA" id="ARBA00022801"/>
    </source>
</evidence>
<feature type="binding site" evidence="10">
    <location>
        <begin position="174"/>
        <end position="177"/>
    </location>
    <ligand>
        <name>substrate</name>
    </ligand>
</feature>
<evidence type="ECO:0000256" key="11">
    <source>
        <dbReference type="SAM" id="MobiDB-lite"/>
    </source>
</evidence>
<dbReference type="GO" id="GO:0005829">
    <property type="term" value="C:cytosol"/>
    <property type="evidence" value="ECO:0007669"/>
    <property type="project" value="TreeGrafter"/>
</dbReference>
<evidence type="ECO:0000256" key="4">
    <source>
        <dbReference type="ARBA" id="ARBA00022741"/>
    </source>
</evidence>
<feature type="binding site" evidence="10">
    <location>
        <begin position="30"/>
        <end position="35"/>
    </location>
    <ligand>
        <name>substrate</name>
    </ligand>
</feature>
<dbReference type="CDD" id="cd00515">
    <property type="entry name" value="HAM1"/>
    <property type="match status" value="1"/>
</dbReference>
<keyword evidence="5 10" id="KW-0378">Hydrolase</keyword>
<evidence type="ECO:0000256" key="9">
    <source>
        <dbReference type="ARBA" id="ARBA00052017"/>
    </source>
</evidence>
<evidence type="ECO:0000313" key="13">
    <source>
        <dbReference type="Proteomes" id="UP000315037"/>
    </source>
</evidence>
<proteinExistence type="inferred from homology"/>
<feature type="binding site" evidence="10">
    <location>
        <position position="208"/>
    </location>
    <ligand>
        <name>substrate</name>
    </ligand>
</feature>
<name>A0A506USM4_9PROT</name>
<feature type="binding site" evidence="10">
    <location>
        <begin position="213"/>
        <end position="214"/>
    </location>
    <ligand>
        <name>substrate</name>
    </ligand>
</feature>
<dbReference type="Pfam" id="PF01725">
    <property type="entry name" value="Ham1p_like"/>
    <property type="match status" value="1"/>
</dbReference>
<evidence type="ECO:0000256" key="8">
    <source>
        <dbReference type="ARBA" id="ARBA00051875"/>
    </source>
</evidence>
<dbReference type="EC" id="3.6.1.66" evidence="10"/>
<feature type="compositionally biased region" description="Low complexity" evidence="11">
    <location>
        <begin position="190"/>
        <end position="199"/>
    </location>
</feature>
<evidence type="ECO:0000256" key="10">
    <source>
        <dbReference type="HAMAP-Rule" id="MF_01405"/>
    </source>
</evidence>
<dbReference type="GO" id="GO:0036220">
    <property type="term" value="F:ITP diphosphatase activity"/>
    <property type="evidence" value="ECO:0007669"/>
    <property type="project" value="UniProtKB-UniRule"/>
</dbReference>
<dbReference type="SUPFAM" id="SSF52972">
    <property type="entry name" value="ITPase-like"/>
    <property type="match status" value="1"/>
</dbReference>
<dbReference type="InterPro" id="IPR020922">
    <property type="entry name" value="dITP/XTP_pyrophosphatase"/>
</dbReference>
<dbReference type="GO" id="GO:0035870">
    <property type="term" value="F:dITP diphosphatase activity"/>
    <property type="evidence" value="ECO:0007669"/>
    <property type="project" value="UniProtKB-UniRule"/>
</dbReference>
<reference evidence="12 13" key="1">
    <citation type="submission" date="2019-03" db="EMBL/GenBank/DDBJ databases">
        <title>The complete genome sequence of Neokomagataea sp. Jb2 NBRC113641.</title>
        <authorList>
            <person name="Chua K.-O."/>
            <person name="Chan K.-G."/>
            <person name="See-Too W.-S."/>
        </authorList>
    </citation>
    <scope>NUCLEOTIDE SEQUENCE [LARGE SCALE GENOMIC DNA]</scope>
    <source>
        <strain evidence="12 13">Jb2</strain>
    </source>
</reference>
<protein>
    <recommendedName>
        <fullName evidence="10">dITP/XTP pyrophosphatase</fullName>
        <ecNumber evidence="10">3.6.1.66</ecNumber>
    </recommendedName>
    <alternativeName>
        <fullName evidence="10">Non-canonical purine NTP pyrophosphatase</fullName>
    </alternativeName>
    <alternativeName>
        <fullName evidence="10">Non-standard purine NTP pyrophosphatase</fullName>
    </alternativeName>
    <alternativeName>
        <fullName evidence="10">Nucleoside-triphosphate diphosphatase</fullName>
    </alternativeName>
    <alternativeName>
        <fullName evidence="10">Nucleoside-triphosphate pyrophosphatase</fullName>
        <shortName evidence="10">NTPase</shortName>
    </alternativeName>
</protein>
<feature type="region of interest" description="Disordered" evidence="11">
    <location>
        <begin position="190"/>
        <end position="212"/>
    </location>
</feature>
<keyword evidence="3 10" id="KW-0479">Metal-binding</keyword>
<dbReference type="PANTHER" id="PTHR11067">
    <property type="entry name" value="INOSINE TRIPHOSPHATE PYROPHOSPHATASE/HAM1 PROTEIN"/>
    <property type="match status" value="1"/>
</dbReference>
<dbReference type="Gene3D" id="3.90.950.10">
    <property type="match status" value="1"/>
</dbReference>
<dbReference type="EMBL" id="SORZ01000001">
    <property type="protein sequence ID" value="TPW36093.1"/>
    <property type="molecule type" value="Genomic_DNA"/>
</dbReference>
<keyword evidence="7 10" id="KW-0546">Nucleotide metabolism</keyword>
<keyword evidence="4 10" id="KW-0547">Nucleotide-binding</keyword>
<sequence length="231" mass="24508">MSRTQTPADGNTPAESRRCLQRGAEIVLASHNAGKIREFSLLLAPLGIKIRSAAELNLPEPEETADSFEGNAEIKALAAARATGLPALADDSGFCVSALEGRPGVYSARWAGPERDMNVAMKRVHDEMAQSGSADRGASFVAVLCLAWPDGQTRSVRGTCEGQVCWPPRGTGGHGYDPIFVPAEEIAASAGAASPEPRSFGQMSDEEKNRCSHRGRAMKRFVAECVAPPET</sequence>
<comment type="cofactor">
    <cofactor evidence="10">
        <name>Mg(2+)</name>
        <dbReference type="ChEBI" id="CHEBI:18420"/>
    </cofactor>
    <text evidence="10">Binds 1 Mg(2+) ion per subunit.</text>
</comment>
<feature type="binding site" evidence="10">
    <location>
        <position position="62"/>
    </location>
    <ligand>
        <name>Mg(2+)</name>
        <dbReference type="ChEBI" id="CHEBI:18420"/>
    </ligand>
</feature>
<evidence type="ECO:0000256" key="2">
    <source>
        <dbReference type="ARBA" id="ARBA00011738"/>
    </source>
</evidence>
<comment type="catalytic activity">
    <reaction evidence="9 10">
        <text>XTP + H2O = XMP + diphosphate + H(+)</text>
        <dbReference type="Rhea" id="RHEA:28610"/>
        <dbReference type="ChEBI" id="CHEBI:15377"/>
        <dbReference type="ChEBI" id="CHEBI:15378"/>
        <dbReference type="ChEBI" id="CHEBI:33019"/>
        <dbReference type="ChEBI" id="CHEBI:57464"/>
        <dbReference type="ChEBI" id="CHEBI:61314"/>
        <dbReference type="EC" id="3.6.1.66"/>
    </reaction>
</comment>
<dbReference type="Proteomes" id="UP000315037">
    <property type="component" value="Unassembled WGS sequence"/>
</dbReference>
<comment type="caution">
    <text evidence="12">The sequence shown here is derived from an EMBL/GenBank/DDBJ whole genome shotgun (WGS) entry which is preliminary data.</text>
</comment>
<feature type="binding site" evidence="10">
    <location>
        <position position="91"/>
    </location>
    <ligand>
        <name>Mg(2+)</name>
        <dbReference type="ChEBI" id="CHEBI:18420"/>
    </ligand>
</feature>
<keyword evidence="13" id="KW-1185">Reference proteome</keyword>
<evidence type="ECO:0000313" key="12">
    <source>
        <dbReference type="EMBL" id="TPW36093.1"/>
    </source>
</evidence>
<dbReference type="HAMAP" id="MF_01405">
    <property type="entry name" value="Non_canon_purine_NTPase"/>
    <property type="match status" value="1"/>
</dbReference>
<comment type="similarity">
    <text evidence="1 10">Belongs to the HAM1 NTPase family.</text>
</comment>
<evidence type="ECO:0000256" key="7">
    <source>
        <dbReference type="ARBA" id="ARBA00023080"/>
    </source>
</evidence>
<dbReference type="FunFam" id="3.90.950.10:FF:000001">
    <property type="entry name" value="dITP/XTP pyrophosphatase"/>
    <property type="match status" value="1"/>
</dbReference>
<dbReference type="GO" id="GO:0046872">
    <property type="term" value="F:metal ion binding"/>
    <property type="evidence" value="ECO:0007669"/>
    <property type="project" value="UniProtKB-KW"/>
</dbReference>
<dbReference type="GO" id="GO:0017111">
    <property type="term" value="F:ribonucleoside triphosphate phosphatase activity"/>
    <property type="evidence" value="ECO:0007669"/>
    <property type="project" value="InterPro"/>
</dbReference>
<dbReference type="PANTHER" id="PTHR11067:SF9">
    <property type="entry name" value="INOSINE TRIPHOSPHATE PYROPHOSPHATASE"/>
    <property type="match status" value="1"/>
</dbReference>
<dbReference type="RefSeq" id="WP_165600436.1">
    <property type="nucleotide sequence ID" value="NZ_SORZ01000001.1"/>
</dbReference>
<dbReference type="AlphaFoldDB" id="A0A506USM4"/>
<evidence type="ECO:0000256" key="1">
    <source>
        <dbReference type="ARBA" id="ARBA00008023"/>
    </source>
</evidence>
<comment type="subunit">
    <text evidence="2 10">Homodimer.</text>
</comment>
<dbReference type="InterPro" id="IPR029001">
    <property type="entry name" value="ITPase-like_fam"/>
</dbReference>
<dbReference type="GO" id="GO:0009146">
    <property type="term" value="P:purine nucleoside triphosphate catabolic process"/>
    <property type="evidence" value="ECO:0007669"/>
    <property type="project" value="UniProtKB-UniRule"/>
</dbReference>
<dbReference type="GO" id="GO:0009117">
    <property type="term" value="P:nucleotide metabolic process"/>
    <property type="evidence" value="ECO:0007669"/>
    <property type="project" value="UniProtKB-KW"/>
</dbReference>
<dbReference type="GO" id="GO:0036222">
    <property type="term" value="F:XTP diphosphatase activity"/>
    <property type="evidence" value="ECO:0007669"/>
    <property type="project" value="UniProtKB-UniRule"/>
</dbReference>
<accession>A0A506USM4</accession>
<dbReference type="InterPro" id="IPR002637">
    <property type="entry name" value="RdgB/HAM1"/>
</dbReference>
<feature type="active site" description="Proton acceptor" evidence="10">
    <location>
        <position position="91"/>
    </location>
</feature>
<comment type="catalytic activity">
    <reaction evidence="8 10">
        <text>dITP + H2O = dIMP + diphosphate + H(+)</text>
        <dbReference type="Rhea" id="RHEA:28342"/>
        <dbReference type="ChEBI" id="CHEBI:15377"/>
        <dbReference type="ChEBI" id="CHEBI:15378"/>
        <dbReference type="ChEBI" id="CHEBI:33019"/>
        <dbReference type="ChEBI" id="CHEBI:61194"/>
        <dbReference type="ChEBI" id="CHEBI:61382"/>
        <dbReference type="EC" id="3.6.1.66"/>
    </reaction>
</comment>
<comment type="catalytic activity">
    <reaction evidence="10">
        <text>ITP + H2O = IMP + diphosphate + H(+)</text>
        <dbReference type="Rhea" id="RHEA:29399"/>
        <dbReference type="ChEBI" id="CHEBI:15377"/>
        <dbReference type="ChEBI" id="CHEBI:15378"/>
        <dbReference type="ChEBI" id="CHEBI:33019"/>
        <dbReference type="ChEBI" id="CHEBI:58053"/>
        <dbReference type="ChEBI" id="CHEBI:61402"/>
        <dbReference type="EC" id="3.6.1.66"/>
    </reaction>
</comment>
<dbReference type="GO" id="GO:0000166">
    <property type="term" value="F:nucleotide binding"/>
    <property type="evidence" value="ECO:0007669"/>
    <property type="project" value="UniProtKB-KW"/>
</dbReference>